<proteinExistence type="predicted"/>
<sequence length="116" mass="13158">MIYQAVEAYTFDLIVISEMLAAEHIRCYSAIPDHCSKRHQSYALSRKIRVTVAIEHHPCQMEIDTGSEFTIVSEYIFQMSYSPQNLGTTAIDNSLLHVKNISQMSVNDLIHTPVLS</sequence>
<dbReference type="SUPFAM" id="SSF50630">
    <property type="entry name" value="Acid proteases"/>
    <property type="match status" value="1"/>
</dbReference>
<dbReference type="AlphaFoldDB" id="A0A0V1K5G7"/>
<evidence type="ECO:0000313" key="1">
    <source>
        <dbReference type="EMBL" id="KRZ42509.1"/>
    </source>
</evidence>
<dbReference type="InterPro" id="IPR021109">
    <property type="entry name" value="Peptidase_aspartic_dom_sf"/>
</dbReference>
<dbReference type="EMBL" id="JYDV01000014">
    <property type="protein sequence ID" value="KRZ42509.1"/>
    <property type="molecule type" value="Genomic_DNA"/>
</dbReference>
<protein>
    <submittedName>
        <fullName evidence="1">Uncharacterized protein</fullName>
    </submittedName>
</protein>
<name>A0A0V1K5G7_TRIPS</name>
<reference evidence="1 2" key="1">
    <citation type="submission" date="2015-01" db="EMBL/GenBank/DDBJ databases">
        <title>Evolution of Trichinella species and genotypes.</title>
        <authorList>
            <person name="Korhonen P.K."/>
            <person name="Edoardo P."/>
            <person name="Giuseppe L.R."/>
            <person name="Gasser R.B."/>
        </authorList>
    </citation>
    <scope>NUCLEOTIDE SEQUENCE [LARGE SCALE GENOMIC DNA]</scope>
    <source>
        <strain evidence="1">ISS176</strain>
    </source>
</reference>
<organism evidence="1 2">
    <name type="scientific">Trichinella pseudospiralis</name>
    <name type="common">Parasitic roundworm</name>
    <dbReference type="NCBI Taxonomy" id="6337"/>
    <lineage>
        <taxon>Eukaryota</taxon>
        <taxon>Metazoa</taxon>
        <taxon>Ecdysozoa</taxon>
        <taxon>Nematoda</taxon>
        <taxon>Enoplea</taxon>
        <taxon>Dorylaimia</taxon>
        <taxon>Trichinellida</taxon>
        <taxon>Trichinellidae</taxon>
        <taxon>Trichinella</taxon>
    </lineage>
</organism>
<gene>
    <name evidence="1" type="ORF">T4C_11190</name>
</gene>
<dbReference type="Proteomes" id="UP000054826">
    <property type="component" value="Unassembled WGS sequence"/>
</dbReference>
<accession>A0A0V1K5G7</accession>
<evidence type="ECO:0000313" key="2">
    <source>
        <dbReference type="Proteomes" id="UP000054826"/>
    </source>
</evidence>
<comment type="caution">
    <text evidence="1">The sequence shown here is derived from an EMBL/GenBank/DDBJ whole genome shotgun (WGS) entry which is preliminary data.</text>
</comment>